<comment type="function">
    <text evidence="9">Catalyzes the phosphorylation of pyrimidine nucleoside monophosphates at the expense of ATP. Plays an important role in de novo pyrimidine nucleotide biosynthesis. Has preference for UMP and CMP as phosphate acceptors.</text>
</comment>
<evidence type="ECO:0000256" key="9">
    <source>
        <dbReference type="HAMAP-Rule" id="MF_03172"/>
    </source>
</evidence>
<evidence type="ECO:0000313" key="10">
    <source>
        <dbReference type="EMBL" id="RZC27693.1"/>
    </source>
</evidence>
<comment type="cofactor">
    <cofactor evidence="9">
        <name>Mg(2+)</name>
        <dbReference type="ChEBI" id="CHEBI:18420"/>
    </cofactor>
    <text evidence="9">Binds 1 Mg(2+) ion per monomer.</text>
</comment>
<evidence type="ECO:0000256" key="4">
    <source>
        <dbReference type="ARBA" id="ARBA00022777"/>
    </source>
</evidence>
<evidence type="ECO:0000256" key="7">
    <source>
        <dbReference type="ARBA" id="ARBA00023242"/>
    </source>
</evidence>
<protein>
    <recommendedName>
        <fullName evidence="9">UMP-CMP kinase</fullName>
        <ecNumber evidence="9">2.7.4.14</ecNumber>
    </recommendedName>
    <alternativeName>
        <fullName evidence="9">Deoxycytidylate kinase</fullName>
        <shortName evidence="9">CK</shortName>
        <shortName evidence="9">dCMP kinase</shortName>
    </alternativeName>
    <alternativeName>
        <fullName evidence="9">Uridine monophosphate/cytidine monophosphate kinase</fullName>
        <shortName evidence="9">UMP/CMP kinase</shortName>
        <shortName evidence="9">UMP/CMPK</shortName>
    </alternativeName>
</protein>
<feature type="binding site" evidence="9">
    <location>
        <position position="96"/>
    </location>
    <ligand>
        <name>CMP</name>
        <dbReference type="ChEBI" id="CHEBI:60377"/>
    </ligand>
</feature>
<dbReference type="PRINTS" id="PR00094">
    <property type="entry name" value="ADENYLTKNASE"/>
</dbReference>
<keyword evidence="11" id="KW-1185">Reference proteome</keyword>
<dbReference type="PROSITE" id="PS00113">
    <property type="entry name" value="ADENYLATE_KINASE"/>
    <property type="match status" value="1"/>
</dbReference>
<evidence type="ECO:0000256" key="5">
    <source>
        <dbReference type="ARBA" id="ARBA00022840"/>
    </source>
</evidence>
<dbReference type="GO" id="GO:0033862">
    <property type="term" value="F:UMP kinase activity"/>
    <property type="evidence" value="ECO:0007669"/>
    <property type="project" value="RHEA"/>
</dbReference>
<dbReference type="GO" id="GO:0005524">
    <property type="term" value="F:ATP binding"/>
    <property type="evidence" value="ECO:0007669"/>
    <property type="project" value="UniProtKB-KW"/>
</dbReference>
<dbReference type="HAMAP" id="MF_00235">
    <property type="entry name" value="Adenylate_kinase_Adk"/>
    <property type="match status" value="1"/>
</dbReference>
<keyword evidence="4 9" id="KW-0418">Kinase</keyword>
<accession>A0A482VFW2</accession>
<dbReference type="STRING" id="1661398.A0A482VFW2"/>
<reference evidence="10 11" key="1">
    <citation type="submission" date="2017-03" db="EMBL/GenBank/DDBJ databases">
        <title>Genome of the blue death feigning beetle - Asbolus verrucosus.</title>
        <authorList>
            <person name="Rider S.D."/>
        </authorList>
    </citation>
    <scope>NUCLEOTIDE SEQUENCE [LARGE SCALE GENOMIC DNA]</scope>
    <source>
        <strain evidence="10">Butters</strain>
        <tissue evidence="10">Head and leg muscle</tissue>
    </source>
</reference>
<dbReference type="AlphaFoldDB" id="A0A482VFW2"/>
<keyword evidence="3 9" id="KW-0547">Nucleotide-binding</keyword>
<feature type="binding site" evidence="9">
    <location>
        <position position="138"/>
    </location>
    <ligand>
        <name>a ribonucleoside 5'-phosphate</name>
        <dbReference type="ChEBI" id="CHEBI:58043"/>
    </ligand>
</feature>
<feature type="binding site" evidence="9">
    <location>
        <position position="130"/>
    </location>
    <ligand>
        <name>ATP</name>
        <dbReference type="ChEBI" id="CHEBI:30616"/>
    </ligand>
</feature>
<dbReference type="Proteomes" id="UP000292052">
    <property type="component" value="Unassembled WGS sequence"/>
</dbReference>
<dbReference type="CDD" id="cd01428">
    <property type="entry name" value="ADK"/>
    <property type="match status" value="1"/>
</dbReference>
<dbReference type="EMBL" id="QDEB01103194">
    <property type="protein sequence ID" value="RZC27693.1"/>
    <property type="molecule type" value="Genomic_DNA"/>
</dbReference>
<dbReference type="OrthoDB" id="442176at2759"/>
<dbReference type="SUPFAM" id="SSF52540">
    <property type="entry name" value="P-loop containing nucleoside triphosphate hydrolases"/>
    <property type="match status" value="1"/>
</dbReference>
<keyword evidence="2 9" id="KW-0808">Transferase</keyword>
<dbReference type="PANTHER" id="PTHR23359">
    <property type="entry name" value="NUCLEOTIDE KINASE"/>
    <property type="match status" value="1"/>
</dbReference>
<dbReference type="InterPro" id="IPR000850">
    <property type="entry name" value="Adenylat/UMP-CMP_kin"/>
</dbReference>
<evidence type="ECO:0000256" key="1">
    <source>
        <dbReference type="ARBA" id="ARBA00022490"/>
    </source>
</evidence>
<comment type="catalytic activity">
    <reaction evidence="8 9">
        <text>UMP + ATP = UDP + ADP</text>
        <dbReference type="Rhea" id="RHEA:24400"/>
        <dbReference type="ChEBI" id="CHEBI:30616"/>
        <dbReference type="ChEBI" id="CHEBI:57865"/>
        <dbReference type="ChEBI" id="CHEBI:58223"/>
        <dbReference type="ChEBI" id="CHEBI:456216"/>
        <dbReference type="EC" id="2.7.4.14"/>
    </reaction>
</comment>
<evidence type="ECO:0000256" key="8">
    <source>
        <dbReference type="ARBA" id="ARBA00048116"/>
    </source>
</evidence>
<keyword evidence="5 9" id="KW-0067">ATP-binding</keyword>
<dbReference type="Gene3D" id="3.40.50.300">
    <property type="entry name" value="P-loop containing nucleotide triphosphate hydrolases"/>
    <property type="match status" value="1"/>
</dbReference>
<gene>
    <name evidence="10" type="ORF">BDFB_000740</name>
</gene>
<comment type="catalytic activity">
    <reaction evidence="9">
        <text>CMP + ATP = CDP + ADP</text>
        <dbReference type="Rhea" id="RHEA:11600"/>
        <dbReference type="ChEBI" id="CHEBI:30616"/>
        <dbReference type="ChEBI" id="CHEBI:58069"/>
        <dbReference type="ChEBI" id="CHEBI:60377"/>
        <dbReference type="ChEBI" id="CHEBI:456216"/>
        <dbReference type="EC" id="2.7.4.14"/>
    </reaction>
</comment>
<organism evidence="10 11">
    <name type="scientific">Asbolus verrucosus</name>
    <name type="common">Desert ironclad beetle</name>
    <dbReference type="NCBI Taxonomy" id="1661398"/>
    <lineage>
        <taxon>Eukaryota</taxon>
        <taxon>Metazoa</taxon>
        <taxon>Ecdysozoa</taxon>
        <taxon>Arthropoda</taxon>
        <taxon>Hexapoda</taxon>
        <taxon>Insecta</taxon>
        <taxon>Pterygota</taxon>
        <taxon>Neoptera</taxon>
        <taxon>Endopterygota</taxon>
        <taxon>Coleoptera</taxon>
        <taxon>Polyphaga</taxon>
        <taxon>Cucujiformia</taxon>
        <taxon>Tenebrionidae</taxon>
        <taxon>Pimeliinae</taxon>
        <taxon>Asbolus</taxon>
    </lineage>
</organism>
<feature type="binding site" evidence="9">
    <location>
        <position position="40"/>
    </location>
    <ligand>
        <name>a ribonucleoside 5'-phosphate</name>
        <dbReference type="ChEBI" id="CHEBI:58043"/>
    </ligand>
</feature>
<name>A0A482VFW2_ASBVE</name>
<keyword evidence="7 9" id="KW-0539">Nucleus</keyword>
<sequence length="196" mass="22315">MAQKKVVFVLGPPGVGKGTQCRKIAHRYDFVHISAGELLRQERLTPNSQHGELIDSCIREGKIVPAEITCKLLEKEMEASGKDKFLIDGFPRNQENRDGWDTTIGNRVDVLFVLFIDAPVEICIQRCMNRGAAAGSGRFDDNIEVLEKRINTHIQETQPTINYYEELNMVVYIDGNKPEEAVFEDIKKSFQRFDQN</sequence>
<comment type="subcellular location">
    <subcellularLocation>
        <location evidence="9">Cytoplasm</location>
    </subcellularLocation>
    <subcellularLocation>
        <location evidence="9">Nucleus</location>
    </subcellularLocation>
</comment>
<evidence type="ECO:0000256" key="2">
    <source>
        <dbReference type="ARBA" id="ARBA00022679"/>
    </source>
</evidence>
<keyword evidence="1 9" id="KW-0963">Cytoplasm</keyword>
<feature type="binding site" evidence="9">
    <location>
        <begin position="62"/>
        <end position="64"/>
    </location>
    <ligand>
        <name>a ribonucleoside 5'-phosphate</name>
        <dbReference type="ChEBI" id="CHEBI:58043"/>
    </ligand>
</feature>
<feature type="binding site" evidence="9">
    <location>
        <begin position="14"/>
        <end position="19"/>
    </location>
    <ligand>
        <name>ATP</name>
        <dbReference type="ChEBI" id="CHEBI:30616"/>
    </ligand>
</feature>
<dbReference type="GO" id="GO:0036431">
    <property type="term" value="F:dCMP kinase activity"/>
    <property type="evidence" value="ECO:0007669"/>
    <property type="project" value="RHEA"/>
</dbReference>
<dbReference type="Pfam" id="PF00406">
    <property type="entry name" value="ADK"/>
    <property type="match status" value="1"/>
</dbReference>
<comment type="caution">
    <text evidence="10">The sequence shown here is derived from an EMBL/GenBank/DDBJ whole genome shotgun (WGS) entry which is preliminary data.</text>
</comment>
<comment type="domain">
    <text evidence="9">Consists of three domains, a large central CORE domain and two small peripheral domains, NMPbind and LID, which undergo movements during catalysis. The LID domain closes over the site of phosphoryl transfer upon ATP binding. Assembling and dissambling the active center during each catalytic cycle provides an effective means to prevent ATP hydrolysis.</text>
</comment>
<dbReference type="GO" id="GO:0005634">
    <property type="term" value="C:nucleus"/>
    <property type="evidence" value="ECO:0007669"/>
    <property type="project" value="UniProtKB-SubCell"/>
</dbReference>
<feature type="binding site" evidence="9">
    <location>
        <position position="177"/>
    </location>
    <ligand>
        <name>ATP</name>
        <dbReference type="ChEBI" id="CHEBI:30616"/>
    </ligand>
</feature>
<keyword evidence="6 9" id="KW-0665">Pyrimidine biosynthesis</keyword>
<comment type="catalytic activity">
    <reaction evidence="9">
        <text>dCMP + ATP = dCDP + ADP</text>
        <dbReference type="Rhea" id="RHEA:25094"/>
        <dbReference type="ChEBI" id="CHEBI:30616"/>
        <dbReference type="ChEBI" id="CHEBI:57566"/>
        <dbReference type="ChEBI" id="CHEBI:58593"/>
        <dbReference type="ChEBI" id="CHEBI:456216"/>
        <dbReference type="EC" id="2.7.4.14"/>
    </reaction>
</comment>
<dbReference type="InterPro" id="IPR027417">
    <property type="entry name" value="P-loop_NTPase"/>
</dbReference>
<dbReference type="GO" id="GO:0006221">
    <property type="term" value="P:pyrimidine nucleotide biosynthetic process"/>
    <property type="evidence" value="ECO:0007669"/>
    <property type="project" value="UniProtKB-UniRule"/>
</dbReference>
<comment type="caution">
    <text evidence="9">Lacks conserved residue(s) required for the propagation of feature annotation.</text>
</comment>
<dbReference type="InterPro" id="IPR006266">
    <property type="entry name" value="UMP_CMP_kinase"/>
</dbReference>
<dbReference type="GO" id="GO:0005737">
    <property type="term" value="C:cytoplasm"/>
    <property type="evidence" value="ECO:0007669"/>
    <property type="project" value="UniProtKB-SubCell"/>
</dbReference>
<feature type="binding site" evidence="9">
    <location>
        <begin position="89"/>
        <end position="92"/>
    </location>
    <ligand>
        <name>a ribonucleoside 5'-phosphate</name>
        <dbReference type="ChEBI" id="CHEBI:58043"/>
    </ligand>
</feature>
<dbReference type="HAMAP" id="MF_03172">
    <property type="entry name" value="Adenylate_kinase_UMP_CMP_kin"/>
    <property type="match status" value="1"/>
</dbReference>
<feature type="region of interest" description="NMPbind" evidence="9">
    <location>
        <begin position="34"/>
        <end position="64"/>
    </location>
</feature>
<evidence type="ECO:0000256" key="3">
    <source>
        <dbReference type="ARBA" id="ARBA00022741"/>
    </source>
</evidence>
<dbReference type="GO" id="GO:0036430">
    <property type="term" value="F:CMP kinase activity"/>
    <property type="evidence" value="ECO:0007669"/>
    <property type="project" value="RHEA"/>
</dbReference>
<dbReference type="EC" id="2.7.4.14" evidence="9"/>
<evidence type="ECO:0000313" key="11">
    <source>
        <dbReference type="Proteomes" id="UP000292052"/>
    </source>
</evidence>
<dbReference type="NCBIfam" id="TIGR01359">
    <property type="entry name" value="UMP_CMP_kin_fam"/>
    <property type="match status" value="1"/>
</dbReference>
<dbReference type="InterPro" id="IPR033690">
    <property type="entry name" value="Adenylat_kinase_CS"/>
</dbReference>
<dbReference type="GO" id="GO:0006207">
    <property type="term" value="P:'de novo' pyrimidine nucleobase biosynthetic process"/>
    <property type="evidence" value="ECO:0007669"/>
    <property type="project" value="InterPro"/>
</dbReference>
<feature type="binding site" evidence="9">
    <location>
        <position position="149"/>
    </location>
    <ligand>
        <name>a ribonucleoside 5'-phosphate</name>
        <dbReference type="ChEBI" id="CHEBI:58043"/>
    </ligand>
</feature>
<evidence type="ECO:0000256" key="6">
    <source>
        <dbReference type="ARBA" id="ARBA00022975"/>
    </source>
</evidence>
<proteinExistence type="inferred from homology"/>
<comment type="similarity">
    <text evidence="9">Belongs to the adenylate kinase family. UMP-CMP kinase subfamily.</text>
</comment>
<comment type="subunit">
    <text evidence="9">Monomer.</text>
</comment>